<evidence type="ECO:0000259" key="6">
    <source>
        <dbReference type="PROSITE" id="PS51649"/>
    </source>
</evidence>
<evidence type="ECO:0000259" key="5">
    <source>
        <dbReference type="PROSITE" id="PS50097"/>
    </source>
</evidence>
<feature type="domain" description="BTB" evidence="5">
    <location>
        <begin position="120"/>
        <end position="188"/>
    </location>
</feature>
<sequence>MNTIHHHDIKLGQCHHNEKWDEKRVEEKEEAGAIDGSLAVSVHSSLSSLLWLLGIDFACFLQNSDRDIYRERKKLYCWYMVYGYSREKTINMKFMKLGSKPDAFQADGKCIRHVASDLATDVTINVGEVKFYLHKFPLLSKSRRLQELVLKASEECCNGINMVDFPGGPKAFEICAKFCYGMTVTLNAYNVVAARCAAEYLEMTEDVDRGNLIFKIEVFLNSSIFRSWKDSIIVLQTTKSVLPWSENLKIIGRCIDSIASKTSVDPANVTWSYTYNRKLSVCDKMAKDMNFRDKIVSAPNDWWVEDICELDVDLYKRVLTAVKSKGRMDGVAIGEALKTYAVRWLPDSVDALVSDVHSWRNKLLVETIVCLLPSDKGVGCSCSFLLKLLKVAILIGVDDSTKEGLLKRISLKLHEASVKDLLIPARPPQTTLYDVEMVLSIANQYMIHIQDLNAAKNESGCADFVIGHGSLLSVGKLIDEYLEEIACDPNLSLASFIDLSQSIPEFARPVHDGLYKAIDIYLKEHPSLTKDGRKNLCGLMDVKKLTMDASMHAAQNERLPLRVVVQVLFFEQVRAAAARALSLHNNPCGASHSTTNTDEESEKTAAEDCYSLDKQMSQVKINKDEFQKNGKLAKNNSKNSKSGVQLLPSRSRRIFDKLWGFGKEHVENISSETSTSSQSPTSMVPGDTKSSGSSSKNRGYQV</sequence>
<dbReference type="InterPro" id="IPR011333">
    <property type="entry name" value="SKP1/BTB/POZ_sf"/>
</dbReference>
<name>A0ABR2PTL1_9ROSI</name>
<dbReference type="PANTHER" id="PTHR32370">
    <property type="entry name" value="OS12G0117600 PROTEIN"/>
    <property type="match status" value="1"/>
</dbReference>
<evidence type="ECO:0000313" key="7">
    <source>
        <dbReference type="EMBL" id="KAK8991739.1"/>
    </source>
</evidence>
<dbReference type="PROSITE" id="PS51649">
    <property type="entry name" value="NPH3"/>
    <property type="match status" value="1"/>
</dbReference>
<reference evidence="7 8" key="1">
    <citation type="journal article" date="2024" name="G3 (Bethesda)">
        <title>Genome assembly of Hibiscus sabdariffa L. provides insights into metabolisms of medicinal natural products.</title>
        <authorList>
            <person name="Kim T."/>
        </authorList>
    </citation>
    <scope>NUCLEOTIDE SEQUENCE [LARGE SCALE GENOMIC DNA]</scope>
    <source>
        <strain evidence="7">TK-2024</strain>
        <tissue evidence="7">Old leaves</tissue>
    </source>
</reference>
<dbReference type="InterPro" id="IPR027356">
    <property type="entry name" value="NPH3_dom"/>
</dbReference>
<evidence type="ECO:0000256" key="3">
    <source>
        <dbReference type="PROSITE-ProRule" id="PRU00982"/>
    </source>
</evidence>
<feature type="region of interest" description="Disordered" evidence="4">
    <location>
        <begin position="627"/>
        <end position="647"/>
    </location>
</feature>
<dbReference type="Proteomes" id="UP001396334">
    <property type="component" value="Unassembled WGS sequence"/>
</dbReference>
<organism evidence="7 8">
    <name type="scientific">Hibiscus sabdariffa</name>
    <name type="common">roselle</name>
    <dbReference type="NCBI Taxonomy" id="183260"/>
    <lineage>
        <taxon>Eukaryota</taxon>
        <taxon>Viridiplantae</taxon>
        <taxon>Streptophyta</taxon>
        <taxon>Embryophyta</taxon>
        <taxon>Tracheophyta</taxon>
        <taxon>Spermatophyta</taxon>
        <taxon>Magnoliopsida</taxon>
        <taxon>eudicotyledons</taxon>
        <taxon>Gunneridae</taxon>
        <taxon>Pentapetalae</taxon>
        <taxon>rosids</taxon>
        <taxon>malvids</taxon>
        <taxon>Malvales</taxon>
        <taxon>Malvaceae</taxon>
        <taxon>Malvoideae</taxon>
        <taxon>Hibiscus</taxon>
    </lineage>
</organism>
<dbReference type="InterPro" id="IPR043454">
    <property type="entry name" value="NPH3/RPT2-like"/>
</dbReference>
<feature type="compositionally biased region" description="Polar residues" evidence="4">
    <location>
        <begin position="688"/>
        <end position="702"/>
    </location>
</feature>
<dbReference type="Pfam" id="PF03000">
    <property type="entry name" value="NPH3"/>
    <property type="match status" value="1"/>
</dbReference>
<evidence type="ECO:0008006" key="9">
    <source>
        <dbReference type="Google" id="ProtNLM"/>
    </source>
</evidence>
<dbReference type="PROSITE" id="PS50097">
    <property type="entry name" value="BTB"/>
    <property type="match status" value="1"/>
</dbReference>
<comment type="caution">
    <text evidence="7">The sequence shown here is derived from an EMBL/GenBank/DDBJ whole genome shotgun (WGS) entry which is preliminary data.</text>
</comment>
<keyword evidence="2" id="KW-0833">Ubl conjugation pathway</keyword>
<evidence type="ECO:0000313" key="8">
    <source>
        <dbReference type="Proteomes" id="UP001396334"/>
    </source>
</evidence>
<dbReference type="SUPFAM" id="SSF54695">
    <property type="entry name" value="POZ domain"/>
    <property type="match status" value="1"/>
</dbReference>
<comment type="pathway">
    <text evidence="1">Protein modification; protein ubiquitination.</text>
</comment>
<keyword evidence="8" id="KW-1185">Reference proteome</keyword>
<feature type="domain" description="NPH3" evidence="6">
    <location>
        <begin position="301"/>
        <end position="574"/>
    </location>
</feature>
<comment type="similarity">
    <text evidence="3">Belongs to the NPH3 family.</text>
</comment>
<gene>
    <name evidence="7" type="ORF">V6N11_062735</name>
</gene>
<evidence type="ECO:0000256" key="1">
    <source>
        <dbReference type="ARBA" id="ARBA00004906"/>
    </source>
</evidence>
<proteinExistence type="inferred from homology"/>
<feature type="region of interest" description="Disordered" evidence="4">
    <location>
        <begin position="668"/>
        <end position="702"/>
    </location>
</feature>
<dbReference type="Gene3D" id="3.30.710.10">
    <property type="entry name" value="Potassium Channel Kv1.1, Chain A"/>
    <property type="match status" value="1"/>
</dbReference>
<accession>A0ABR2PTL1</accession>
<protein>
    <recommendedName>
        <fullName evidence="9">Phototropic-responsive NPH3 family protein</fullName>
    </recommendedName>
</protein>
<dbReference type="Pfam" id="PF00651">
    <property type="entry name" value="BTB"/>
    <property type="match status" value="1"/>
</dbReference>
<dbReference type="EMBL" id="JBBPBN010000052">
    <property type="protein sequence ID" value="KAK8991739.1"/>
    <property type="molecule type" value="Genomic_DNA"/>
</dbReference>
<evidence type="ECO:0000256" key="4">
    <source>
        <dbReference type="SAM" id="MobiDB-lite"/>
    </source>
</evidence>
<evidence type="ECO:0000256" key="2">
    <source>
        <dbReference type="ARBA" id="ARBA00022786"/>
    </source>
</evidence>
<dbReference type="SMART" id="SM00225">
    <property type="entry name" value="BTB"/>
    <property type="match status" value="1"/>
</dbReference>
<feature type="region of interest" description="Disordered" evidence="4">
    <location>
        <begin position="585"/>
        <end position="606"/>
    </location>
</feature>
<feature type="compositionally biased region" description="Low complexity" evidence="4">
    <location>
        <begin position="670"/>
        <end position="682"/>
    </location>
</feature>
<dbReference type="InterPro" id="IPR000210">
    <property type="entry name" value="BTB/POZ_dom"/>
</dbReference>